<reference evidence="3" key="2">
    <citation type="journal article" date="2017" name="Nat. Plants">
        <title>The Aegilops tauschii genome reveals multiple impacts of transposons.</title>
        <authorList>
            <person name="Zhao G."/>
            <person name="Zou C."/>
            <person name="Li K."/>
            <person name="Wang K."/>
            <person name="Li T."/>
            <person name="Gao L."/>
            <person name="Zhang X."/>
            <person name="Wang H."/>
            <person name="Yang Z."/>
            <person name="Liu X."/>
            <person name="Jiang W."/>
            <person name="Mao L."/>
            <person name="Kong X."/>
            <person name="Jiao Y."/>
            <person name="Jia J."/>
        </authorList>
    </citation>
    <scope>NUCLEOTIDE SEQUENCE [LARGE SCALE GENOMIC DNA]</scope>
    <source>
        <strain evidence="3">cv. AL8/78</strain>
    </source>
</reference>
<evidence type="ECO:0000313" key="2">
    <source>
        <dbReference type="EnsemblPlants" id="AET5Gv21165700.43"/>
    </source>
</evidence>
<dbReference type="EnsemblPlants" id="AET5Gv21165700.43">
    <property type="protein sequence ID" value="AET5Gv21165700.43"/>
    <property type="gene ID" value="AET5Gv21165700"/>
</dbReference>
<protein>
    <submittedName>
        <fullName evidence="2">Uncharacterized protein</fullName>
    </submittedName>
</protein>
<keyword evidence="1" id="KW-1133">Transmembrane helix</keyword>
<proteinExistence type="predicted"/>
<organism evidence="2 3">
    <name type="scientific">Aegilops tauschii subsp. strangulata</name>
    <name type="common">Goatgrass</name>
    <dbReference type="NCBI Taxonomy" id="200361"/>
    <lineage>
        <taxon>Eukaryota</taxon>
        <taxon>Viridiplantae</taxon>
        <taxon>Streptophyta</taxon>
        <taxon>Embryophyta</taxon>
        <taxon>Tracheophyta</taxon>
        <taxon>Spermatophyta</taxon>
        <taxon>Magnoliopsida</taxon>
        <taxon>Liliopsida</taxon>
        <taxon>Poales</taxon>
        <taxon>Poaceae</taxon>
        <taxon>BOP clade</taxon>
        <taxon>Pooideae</taxon>
        <taxon>Triticodae</taxon>
        <taxon>Triticeae</taxon>
        <taxon>Triticinae</taxon>
        <taxon>Aegilops</taxon>
    </lineage>
</organism>
<reference evidence="2" key="4">
    <citation type="submission" date="2019-03" db="UniProtKB">
        <authorList>
            <consortium name="EnsemblPlants"/>
        </authorList>
    </citation>
    <scope>IDENTIFICATION</scope>
</reference>
<keyword evidence="1" id="KW-0472">Membrane</keyword>
<name>A0A453MFI4_AEGTS</name>
<accession>A0A453MFI4</accession>
<keyword evidence="3" id="KW-1185">Reference proteome</keyword>
<sequence>LGILFCKTLPFDLVICVHYWTLYYLRICIVQILFSIHVYPLIQ</sequence>
<keyword evidence="1" id="KW-0812">Transmembrane</keyword>
<dbReference type="Gramene" id="AET5Gv21165700.43">
    <property type="protein sequence ID" value="AET5Gv21165700.43"/>
    <property type="gene ID" value="AET5Gv21165700"/>
</dbReference>
<reference evidence="2" key="5">
    <citation type="journal article" date="2021" name="G3 (Bethesda)">
        <title>Aegilops tauschii genome assembly Aet v5.0 features greater sequence contiguity and improved annotation.</title>
        <authorList>
            <person name="Wang L."/>
            <person name="Zhu T."/>
            <person name="Rodriguez J.C."/>
            <person name="Deal K.R."/>
            <person name="Dubcovsky J."/>
            <person name="McGuire P.E."/>
            <person name="Lux T."/>
            <person name="Spannagl M."/>
            <person name="Mayer K.F.X."/>
            <person name="Baldrich P."/>
            <person name="Meyers B.C."/>
            <person name="Huo N."/>
            <person name="Gu Y.Q."/>
            <person name="Zhou H."/>
            <person name="Devos K.M."/>
            <person name="Bennetzen J.L."/>
            <person name="Unver T."/>
            <person name="Budak H."/>
            <person name="Gulick P.J."/>
            <person name="Galiba G."/>
            <person name="Kalapos B."/>
            <person name="Nelson D.R."/>
            <person name="Li P."/>
            <person name="You F.M."/>
            <person name="Luo M.C."/>
            <person name="Dvorak J."/>
        </authorList>
    </citation>
    <scope>NUCLEOTIDE SEQUENCE [LARGE SCALE GENOMIC DNA]</scope>
    <source>
        <strain evidence="2">cv. AL8/78</strain>
    </source>
</reference>
<reference evidence="3" key="1">
    <citation type="journal article" date="2014" name="Science">
        <title>Ancient hybridizations among the ancestral genomes of bread wheat.</title>
        <authorList>
            <consortium name="International Wheat Genome Sequencing Consortium,"/>
            <person name="Marcussen T."/>
            <person name="Sandve S.R."/>
            <person name="Heier L."/>
            <person name="Spannagl M."/>
            <person name="Pfeifer M."/>
            <person name="Jakobsen K.S."/>
            <person name="Wulff B.B."/>
            <person name="Steuernagel B."/>
            <person name="Mayer K.F."/>
            <person name="Olsen O.A."/>
        </authorList>
    </citation>
    <scope>NUCLEOTIDE SEQUENCE [LARGE SCALE GENOMIC DNA]</scope>
    <source>
        <strain evidence="3">cv. AL8/78</strain>
    </source>
</reference>
<feature type="transmembrane region" description="Helical" evidence="1">
    <location>
        <begin position="23"/>
        <end position="42"/>
    </location>
</feature>
<dbReference type="AlphaFoldDB" id="A0A453MFI4"/>
<evidence type="ECO:0000313" key="3">
    <source>
        <dbReference type="Proteomes" id="UP000015105"/>
    </source>
</evidence>
<evidence type="ECO:0000256" key="1">
    <source>
        <dbReference type="SAM" id="Phobius"/>
    </source>
</evidence>
<dbReference type="Proteomes" id="UP000015105">
    <property type="component" value="Chromosome 5D"/>
</dbReference>
<reference evidence="2" key="3">
    <citation type="journal article" date="2017" name="Nature">
        <title>Genome sequence of the progenitor of the wheat D genome Aegilops tauschii.</title>
        <authorList>
            <person name="Luo M.C."/>
            <person name="Gu Y.Q."/>
            <person name="Puiu D."/>
            <person name="Wang H."/>
            <person name="Twardziok S.O."/>
            <person name="Deal K.R."/>
            <person name="Huo N."/>
            <person name="Zhu T."/>
            <person name="Wang L."/>
            <person name="Wang Y."/>
            <person name="McGuire P.E."/>
            <person name="Liu S."/>
            <person name="Long H."/>
            <person name="Ramasamy R.K."/>
            <person name="Rodriguez J.C."/>
            <person name="Van S.L."/>
            <person name="Yuan L."/>
            <person name="Wang Z."/>
            <person name="Xia Z."/>
            <person name="Xiao L."/>
            <person name="Anderson O.D."/>
            <person name="Ouyang S."/>
            <person name="Liang Y."/>
            <person name="Zimin A.V."/>
            <person name="Pertea G."/>
            <person name="Qi P."/>
            <person name="Bennetzen J.L."/>
            <person name="Dai X."/>
            <person name="Dawson M.W."/>
            <person name="Muller H.G."/>
            <person name="Kugler K."/>
            <person name="Rivarola-Duarte L."/>
            <person name="Spannagl M."/>
            <person name="Mayer K.F.X."/>
            <person name="Lu F.H."/>
            <person name="Bevan M.W."/>
            <person name="Leroy P."/>
            <person name="Li P."/>
            <person name="You F.M."/>
            <person name="Sun Q."/>
            <person name="Liu Z."/>
            <person name="Lyons E."/>
            <person name="Wicker T."/>
            <person name="Salzberg S.L."/>
            <person name="Devos K.M."/>
            <person name="Dvorak J."/>
        </authorList>
    </citation>
    <scope>NUCLEOTIDE SEQUENCE [LARGE SCALE GENOMIC DNA]</scope>
    <source>
        <strain evidence="2">cv. AL8/78</strain>
    </source>
</reference>